<sequence length="347" mass="35694">MTTTHDDVARTPAPRAGHRVPTLVDVAEAAGVSIKTASRALNGEPNVADATRGRVRAAASTLGFTLNSAASQLRRGTAVRTVGLVVGDLANPFYMGLATGVEHALREHGLQLTMASSDEDAATEHAIVEDLVHRRATGILLVSTLDEHGELRSVGDRGVPLVLVDRAPSGIEADAVVIDNVAGTTAAIAGFVARGHRRIAFVGDLERLSPQRERYAAYAAALAAAGLPLDPALVVRGSHSAVAAEGAVRDLLALDEPPTAVFTANNRVTIGAIGAFRDVAHPPALVGFDHFELADALGITTVGADTAALGREAVAALLRRGDGEHVPATRALPATLVARGSGERAPA</sequence>
<dbReference type="GO" id="GO:0003700">
    <property type="term" value="F:DNA-binding transcription factor activity"/>
    <property type="evidence" value="ECO:0007669"/>
    <property type="project" value="TreeGrafter"/>
</dbReference>
<dbReference type="CDD" id="cd06267">
    <property type="entry name" value="PBP1_LacI_sugar_binding-like"/>
    <property type="match status" value="1"/>
</dbReference>
<accession>A0A1G8E856</accession>
<dbReference type="OrthoDB" id="3595338at2"/>
<dbReference type="AlphaFoldDB" id="A0A1G8E856"/>
<protein>
    <submittedName>
        <fullName evidence="5">Transcriptional regulator, LacI family</fullName>
    </submittedName>
</protein>
<reference evidence="6" key="1">
    <citation type="submission" date="2016-10" db="EMBL/GenBank/DDBJ databases">
        <authorList>
            <person name="Varghese N."/>
            <person name="Submissions S."/>
        </authorList>
    </citation>
    <scope>NUCLEOTIDE SEQUENCE [LARGE SCALE GENOMIC DNA]</scope>
    <source>
        <strain evidence="6">DSM 22002</strain>
    </source>
</reference>
<dbReference type="EMBL" id="LT629695">
    <property type="protein sequence ID" value="SDH65809.1"/>
    <property type="molecule type" value="Genomic_DNA"/>
</dbReference>
<dbReference type="InterPro" id="IPR028082">
    <property type="entry name" value="Peripla_BP_I"/>
</dbReference>
<keyword evidence="1" id="KW-0805">Transcription regulation</keyword>
<dbReference type="STRING" id="399736.SAMN04489720_1917"/>
<dbReference type="PANTHER" id="PTHR30146:SF109">
    <property type="entry name" value="HTH-TYPE TRANSCRIPTIONAL REGULATOR GALS"/>
    <property type="match status" value="1"/>
</dbReference>
<evidence type="ECO:0000259" key="4">
    <source>
        <dbReference type="PROSITE" id="PS50932"/>
    </source>
</evidence>
<dbReference type="Gene3D" id="3.40.50.2300">
    <property type="match status" value="2"/>
</dbReference>
<dbReference type="SUPFAM" id="SSF47413">
    <property type="entry name" value="lambda repressor-like DNA-binding domains"/>
    <property type="match status" value="1"/>
</dbReference>
<keyword evidence="6" id="KW-1185">Reference proteome</keyword>
<dbReference type="CDD" id="cd01392">
    <property type="entry name" value="HTH_LacI"/>
    <property type="match status" value="1"/>
</dbReference>
<evidence type="ECO:0000256" key="3">
    <source>
        <dbReference type="ARBA" id="ARBA00023163"/>
    </source>
</evidence>
<dbReference type="PROSITE" id="PS50932">
    <property type="entry name" value="HTH_LACI_2"/>
    <property type="match status" value="1"/>
</dbReference>
<keyword evidence="3" id="KW-0804">Transcription</keyword>
<proteinExistence type="predicted"/>
<dbReference type="SMART" id="SM00354">
    <property type="entry name" value="HTH_LACI"/>
    <property type="match status" value="1"/>
</dbReference>
<dbReference type="PROSITE" id="PS00356">
    <property type="entry name" value="HTH_LACI_1"/>
    <property type="match status" value="1"/>
</dbReference>
<evidence type="ECO:0000256" key="2">
    <source>
        <dbReference type="ARBA" id="ARBA00023125"/>
    </source>
</evidence>
<organism evidence="5 6">
    <name type="scientific">Agrococcus jejuensis</name>
    <dbReference type="NCBI Taxonomy" id="399736"/>
    <lineage>
        <taxon>Bacteria</taxon>
        <taxon>Bacillati</taxon>
        <taxon>Actinomycetota</taxon>
        <taxon>Actinomycetes</taxon>
        <taxon>Micrococcales</taxon>
        <taxon>Microbacteriaceae</taxon>
        <taxon>Agrococcus</taxon>
    </lineage>
</organism>
<evidence type="ECO:0000313" key="5">
    <source>
        <dbReference type="EMBL" id="SDH65809.1"/>
    </source>
</evidence>
<evidence type="ECO:0000313" key="6">
    <source>
        <dbReference type="Proteomes" id="UP000198822"/>
    </source>
</evidence>
<gene>
    <name evidence="5" type="ORF">SAMN04489720_1917</name>
</gene>
<evidence type="ECO:0000256" key="1">
    <source>
        <dbReference type="ARBA" id="ARBA00023015"/>
    </source>
</evidence>
<name>A0A1G8E856_9MICO</name>
<dbReference type="PANTHER" id="PTHR30146">
    <property type="entry name" value="LACI-RELATED TRANSCRIPTIONAL REPRESSOR"/>
    <property type="match status" value="1"/>
</dbReference>
<dbReference type="Pfam" id="PF00356">
    <property type="entry name" value="LacI"/>
    <property type="match status" value="1"/>
</dbReference>
<dbReference type="Gene3D" id="1.10.260.40">
    <property type="entry name" value="lambda repressor-like DNA-binding domains"/>
    <property type="match status" value="1"/>
</dbReference>
<dbReference type="SUPFAM" id="SSF53822">
    <property type="entry name" value="Periplasmic binding protein-like I"/>
    <property type="match status" value="1"/>
</dbReference>
<dbReference type="Pfam" id="PF00532">
    <property type="entry name" value="Peripla_BP_1"/>
    <property type="match status" value="1"/>
</dbReference>
<dbReference type="InterPro" id="IPR010982">
    <property type="entry name" value="Lambda_DNA-bd_dom_sf"/>
</dbReference>
<dbReference type="RefSeq" id="WP_092504513.1">
    <property type="nucleotide sequence ID" value="NZ_LT629695.1"/>
</dbReference>
<dbReference type="InterPro" id="IPR000843">
    <property type="entry name" value="HTH_LacI"/>
</dbReference>
<keyword evidence="2" id="KW-0238">DNA-binding</keyword>
<feature type="domain" description="HTH lacI-type" evidence="4">
    <location>
        <begin position="21"/>
        <end position="75"/>
    </location>
</feature>
<dbReference type="GO" id="GO:0000976">
    <property type="term" value="F:transcription cis-regulatory region binding"/>
    <property type="evidence" value="ECO:0007669"/>
    <property type="project" value="TreeGrafter"/>
</dbReference>
<dbReference type="Proteomes" id="UP000198822">
    <property type="component" value="Chromosome I"/>
</dbReference>
<dbReference type="InterPro" id="IPR001761">
    <property type="entry name" value="Peripla_BP/Lac1_sug-bd_dom"/>
</dbReference>